<dbReference type="PROSITE" id="PS50263">
    <property type="entry name" value="CN_HYDROLASE"/>
    <property type="match status" value="1"/>
</dbReference>
<comment type="caution">
    <text evidence="3">The sequence shown here is derived from an EMBL/GenBank/DDBJ whole genome shotgun (WGS) entry which is preliminary data.</text>
</comment>
<dbReference type="SUPFAM" id="SSF56317">
    <property type="entry name" value="Carbon-nitrogen hydrolase"/>
    <property type="match status" value="1"/>
</dbReference>
<comment type="similarity">
    <text evidence="1">Belongs to the carbon-nitrogen hydrolase superfamily. BTD/VNN family.</text>
</comment>
<protein>
    <submittedName>
        <fullName evidence="3">Putative pantetheinase</fullName>
    </submittedName>
</protein>
<dbReference type="Gene3D" id="3.60.110.10">
    <property type="entry name" value="Carbon-nitrogen hydrolase"/>
    <property type="match status" value="1"/>
</dbReference>
<dbReference type="PANTHER" id="PTHR10609">
    <property type="entry name" value="BIOTINIDASE-RELATED"/>
    <property type="match status" value="1"/>
</dbReference>
<sequence>MNTYFEILKQFLLILSGSQIIVFPEYGITGFFPWGTRDSIVPFLEVVPNDTKPVVNPCVQREYSDRPVQKRLSCLAKKYAIIIVADLATKQPCEQTDPHCPKDGRYQFNSALAYGADGALLAIYHKANLYSEESYQFDSGSRTSNIGTSVFSTNFGTFSLFICFDILFDYPSKYFKKFQVDSVAFPTAWMNELPLLSAIEYQQAWSLGMGMNLLASNQHLPLEQMTGSGIYSWRRALSRIIMTWIPTKESF</sequence>
<keyword evidence="4" id="KW-1185">Reference proteome</keyword>
<evidence type="ECO:0000313" key="3">
    <source>
        <dbReference type="EMBL" id="PIK55717.1"/>
    </source>
</evidence>
<name>A0A2G8L631_STIJA</name>
<proteinExistence type="inferred from homology"/>
<accession>A0A2G8L631</accession>
<evidence type="ECO:0000256" key="1">
    <source>
        <dbReference type="ARBA" id="ARBA00008225"/>
    </source>
</evidence>
<dbReference type="AlphaFoldDB" id="A0A2G8L631"/>
<reference evidence="3 4" key="1">
    <citation type="journal article" date="2017" name="PLoS Biol.">
        <title>The sea cucumber genome provides insights into morphological evolution and visceral regeneration.</title>
        <authorList>
            <person name="Zhang X."/>
            <person name="Sun L."/>
            <person name="Yuan J."/>
            <person name="Sun Y."/>
            <person name="Gao Y."/>
            <person name="Zhang L."/>
            <person name="Li S."/>
            <person name="Dai H."/>
            <person name="Hamel J.F."/>
            <person name="Liu C."/>
            <person name="Yu Y."/>
            <person name="Liu S."/>
            <person name="Lin W."/>
            <person name="Guo K."/>
            <person name="Jin S."/>
            <person name="Xu P."/>
            <person name="Storey K.B."/>
            <person name="Huan P."/>
            <person name="Zhang T."/>
            <person name="Zhou Y."/>
            <person name="Zhang J."/>
            <person name="Lin C."/>
            <person name="Li X."/>
            <person name="Xing L."/>
            <person name="Huo D."/>
            <person name="Sun M."/>
            <person name="Wang L."/>
            <person name="Mercier A."/>
            <person name="Li F."/>
            <person name="Yang H."/>
            <person name="Xiang J."/>
        </authorList>
    </citation>
    <scope>NUCLEOTIDE SEQUENCE [LARGE SCALE GENOMIC DNA]</scope>
    <source>
        <strain evidence="3">Shaxun</strain>
        <tissue evidence="3">Muscle</tissue>
    </source>
</reference>
<dbReference type="InterPro" id="IPR003010">
    <property type="entry name" value="C-N_Hydrolase"/>
</dbReference>
<dbReference type="InterPro" id="IPR036526">
    <property type="entry name" value="C-N_Hydrolase_sf"/>
</dbReference>
<dbReference type="Pfam" id="PF00795">
    <property type="entry name" value="CN_hydrolase"/>
    <property type="match status" value="1"/>
</dbReference>
<dbReference type="InterPro" id="IPR040154">
    <property type="entry name" value="Biotinidase/VNN"/>
</dbReference>
<feature type="domain" description="CN hydrolase" evidence="2">
    <location>
        <begin position="1"/>
        <end position="251"/>
    </location>
</feature>
<dbReference type="OrthoDB" id="10250282at2759"/>
<dbReference type="STRING" id="307972.A0A2G8L631"/>
<evidence type="ECO:0000259" key="2">
    <source>
        <dbReference type="PROSITE" id="PS50263"/>
    </source>
</evidence>
<dbReference type="Proteomes" id="UP000230750">
    <property type="component" value="Unassembled WGS sequence"/>
</dbReference>
<dbReference type="PANTHER" id="PTHR10609:SF27">
    <property type="entry name" value="CN HYDROLASE DOMAIN-CONTAINING PROTEIN-RELATED"/>
    <property type="match status" value="1"/>
</dbReference>
<organism evidence="3 4">
    <name type="scientific">Stichopus japonicus</name>
    <name type="common">Sea cucumber</name>
    <dbReference type="NCBI Taxonomy" id="307972"/>
    <lineage>
        <taxon>Eukaryota</taxon>
        <taxon>Metazoa</taxon>
        <taxon>Echinodermata</taxon>
        <taxon>Eleutherozoa</taxon>
        <taxon>Echinozoa</taxon>
        <taxon>Holothuroidea</taxon>
        <taxon>Aspidochirotacea</taxon>
        <taxon>Aspidochirotida</taxon>
        <taxon>Stichopodidae</taxon>
        <taxon>Apostichopus</taxon>
    </lineage>
</organism>
<dbReference type="EMBL" id="MRZV01000203">
    <property type="protein sequence ID" value="PIK55717.1"/>
    <property type="molecule type" value="Genomic_DNA"/>
</dbReference>
<gene>
    <name evidence="3" type="ORF">BSL78_07377</name>
</gene>
<evidence type="ECO:0000313" key="4">
    <source>
        <dbReference type="Proteomes" id="UP000230750"/>
    </source>
</evidence>